<evidence type="ECO:0000259" key="4">
    <source>
        <dbReference type="Pfam" id="PF04783"/>
    </source>
</evidence>
<dbReference type="InterPro" id="IPR006868">
    <property type="entry name" value="DUF630"/>
</dbReference>
<evidence type="ECO:0000313" key="6">
    <source>
        <dbReference type="Proteomes" id="UP001419268"/>
    </source>
</evidence>
<dbReference type="Proteomes" id="UP001419268">
    <property type="component" value="Unassembled WGS sequence"/>
</dbReference>
<keyword evidence="6" id="KW-1185">Reference proteome</keyword>
<organism evidence="5 6">
    <name type="scientific">Stephania cephalantha</name>
    <dbReference type="NCBI Taxonomy" id="152367"/>
    <lineage>
        <taxon>Eukaryota</taxon>
        <taxon>Viridiplantae</taxon>
        <taxon>Streptophyta</taxon>
        <taxon>Embryophyta</taxon>
        <taxon>Tracheophyta</taxon>
        <taxon>Spermatophyta</taxon>
        <taxon>Magnoliopsida</taxon>
        <taxon>Ranunculales</taxon>
        <taxon>Menispermaceae</taxon>
        <taxon>Menispermoideae</taxon>
        <taxon>Cissampelideae</taxon>
        <taxon>Stephania</taxon>
    </lineage>
</organism>
<reference evidence="5 6" key="1">
    <citation type="submission" date="2024-01" db="EMBL/GenBank/DDBJ databases">
        <title>Genome assemblies of Stephania.</title>
        <authorList>
            <person name="Yang L."/>
        </authorList>
    </citation>
    <scope>NUCLEOTIDE SEQUENCE [LARGE SCALE GENOMIC DNA]</scope>
    <source>
        <strain evidence="5">JXDWG</strain>
        <tissue evidence="5">Leaf</tissue>
    </source>
</reference>
<name>A0AAP0IC29_9MAGN</name>
<sequence length="756" mass="85605">MGCAVSKLHEEDDVVSICKERKRLLKSAVELRYALADAHCKYSHSLCAVSAALKLFVTWHSPQTSSSQYLITFPPPCPSSPTASTTTISNPLFLQQTPTKPTTQEAIACSDSTDDSSDTSSSDGKVGVGEAEETEVGAEEVFEYYYRGVVPPPMPSPQRDFGWDFFNPFDVMRGGGVVGGFRRISDEDDDDDEDLKVVREEEGIPELEEEEVERERGERKAVLVEESVVVDVVNKAHNKECCFHDEEEDEEEMKSMNSVGGVMNHQKDQNGLSVVDTPVRGRELLEALQDVQDHFSRAYDSAKEVSRMLEVNRVHLQSGLDEIKENSAKLIKTISWHRSTSSHSSSCKSLLASSSKGSTWTEFNNDLFDDSGGMDSGSHSSTLGRLYAWEKKLYEEVKAGDDTRKMYEKKCSQLRKQDVRGDDARAMDKTRSVVRDLYTRILVAIRTAESISIRIEKLRDDELQPQLLELIKGLMRNWKVMLESHDTQNKIMLEVKSYSCSSYGRFTNDSLRRATRQLEIEIDNWRACFTEYISAQKAYIQALDGWLSKFIVPEVEFCSRGRSSIPPYRVAGPPILLICRDWLSSLDKLPDKGVAYSMKSFSKDVKALWIQQGEEQQQKRNVDILAKNLDKRSLAFQRAENRMLEMKPSNQKAEMDMEHHDDNVDGRKELLDNLRKRLDAERDKHHNCMQETQRMTLNVFQTGLCSLFDSLAEFSKASLKMFDELVQRNDKDTKVGDAKGADSSYIESSQLDEGGG</sequence>
<dbReference type="Pfam" id="PF04782">
    <property type="entry name" value="DUF632"/>
    <property type="match status" value="1"/>
</dbReference>
<comment type="caution">
    <text evidence="5">The sequence shown here is derived from an EMBL/GenBank/DDBJ whole genome shotgun (WGS) entry which is preliminary data.</text>
</comment>
<evidence type="ECO:0008006" key="7">
    <source>
        <dbReference type="Google" id="ProtNLM"/>
    </source>
</evidence>
<feature type="compositionally biased region" description="Basic and acidic residues" evidence="2">
    <location>
        <begin position="729"/>
        <end position="740"/>
    </location>
</feature>
<proteinExistence type="predicted"/>
<keyword evidence="1" id="KW-0175">Coiled coil</keyword>
<dbReference type="AlphaFoldDB" id="A0AAP0IC29"/>
<protein>
    <recommendedName>
        <fullName evidence="7">DUF632 domain-containing protein</fullName>
    </recommendedName>
</protein>
<feature type="region of interest" description="Disordered" evidence="2">
    <location>
        <begin position="729"/>
        <end position="756"/>
    </location>
</feature>
<gene>
    <name evidence="5" type="ORF">Scep_020143</name>
</gene>
<feature type="region of interest" description="Disordered" evidence="2">
    <location>
        <begin position="97"/>
        <end position="134"/>
    </location>
</feature>
<dbReference type="InterPro" id="IPR006867">
    <property type="entry name" value="DUF632"/>
</dbReference>
<evidence type="ECO:0000259" key="3">
    <source>
        <dbReference type="Pfam" id="PF04782"/>
    </source>
</evidence>
<dbReference type="EMBL" id="JBBNAG010000008">
    <property type="protein sequence ID" value="KAK9112624.1"/>
    <property type="molecule type" value="Genomic_DNA"/>
</dbReference>
<dbReference type="PANTHER" id="PTHR21450:SF17">
    <property type="entry name" value="OS09G0542500 PROTEIN"/>
    <property type="match status" value="1"/>
</dbReference>
<evidence type="ECO:0000256" key="2">
    <source>
        <dbReference type="SAM" id="MobiDB-lite"/>
    </source>
</evidence>
<feature type="compositionally biased region" description="Polar residues" evidence="2">
    <location>
        <begin position="745"/>
        <end position="756"/>
    </location>
</feature>
<feature type="compositionally biased region" description="Low complexity" evidence="2">
    <location>
        <begin position="118"/>
        <end position="129"/>
    </location>
</feature>
<dbReference type="PANTHER" id="PTHR21450">
    <property type="entry name" value="PROTEIN ALTERED PHOSPHATE STARVATION RESPONSE 1"/>
    <property type="match status" value="1"/>
</dbReference>
<feature type="domain" description="DUF630" evidence="4">
    <location>
        <begin position="1"/>
        <end position="58"/>
    </location>
</feature>
<evidence type="ECO:0000313" key="5">
    <source>
        <dbReference type="EMBL" id="KAK9112624.1"/>
    </source>
</evidence>
<dbReference type="Pfam" id="PF04783">
    <property type="entry name" value="DUF630"/>
    <property type="match status" value="1"/>
</dbReference>
<evidence type="ECO:0000256" key="1">
    <source>
        <dbReference type="SAM" id="Coils"/>
    </source>
</evidence>
<feature type="domain" description="DUF632" evidence="3">
    <location>
        <begin position="284"/>
        <end position="606"/>
    </location>
</feature>
<accession>A0AAP0IC29</accession>
<feature type="coiled-coil region" evidence="1">
    <location>
        <begin position="664"/>
        <end position="691"/>
    </location>
</feature>